<dbReference type="EMBL" id="WJJP01000444">
    <property type="protein sequence ID" value="MBD3325647.1"/>
    <property type="molecule type" value="Genomic_DNA"/>
</dbReference>
<evidence type="ECO:0000256" key="2">
    <source>
        <dbReference type="ARBA" id="ARBA00001933"/>
    </source>
</evidence>
<keyword evidence="9 12" id="KW-0456">Lyase</keyword>
<dbReference type="NCBIfam" id="NF006390">
    <property type="entry name" value="PRK08639.1"/>
    <property type="match status" value="1"/>
</dbReference>
<proteinExistence type="inferred from homology"/>
<keyword evidence="7 12" id="KW-0412">Isoleucine biosynthesis</keyword>
<evidence type="ECO:0000256" key="12">
    <source>
        <dbReference type="RuleBase" id="RU362012"/>
    </source>
</evidence>
<evidence type="ECO:0000256" key="4">
    <source>
        <dbReference type="ARBA" id="ARBA00010869"/>
    </source>
</evidence>
<dbReference type="InterPro" id="IPR045865">
    <property type="entry name" value="ACT-like_dom_sf"/>
</dbReference>
<dbReference type="GO" id="GO:0006567">
    <property type="term" value="P:L-threonine catabolic process"/>
    <property type="evidence" value="ECO:0007669"/>
    <property type="project" value="TreeGrafter"/>
</dbReference>
<protein>
    <recommendedName>
        <fullName evidence="12">L-threonine dehydratase</fullName>
        <ecNumber evidence="12">4.3.1.19</ecNumber>
    </recommendedName>
    <alternativeName>
        <fullName evidence="12">Threonine deaminase</fullName>
    </alternativeName>
</protein>
<dbReference type="InterPro" id="IPR038110">
    <property type="entry name" value="TD_ACT-like_sf"/>
</dbReference>
<dbReference type="InterPro" id="IPR050147">
    <property type="entry name" value="Ser/Thr_Dehydratase"/>
</dbReference>
<evidence type="ECO:0000313" key="15">
    <source>
        <dbReference type="Proteomes" id="UP000649604"/>
    </source>
</evidence>
<dbReference type="PROSITE" id="PS00165">
    <property type="entry name" value="DEHYDRATASE_SER_THR"/>
    <property type="match status" value="1"/>
</dbReference>
<dbReference type="InterPro" id="IPR011820">
    <property type="entry name" value="IlvA"/>
</dbReference>
<dbReference type="InterPro" id="IPR036052">
    <property type="entry name" value="TrpB-like_PALP_sf"/>
</dbReference>
<dbReference type="Pfam" id="PF00585">
    <property type="entry name" value="Thr_dehydrat_C"/>
    <property type="match status" value="1"/>
</dbReference>
<evidence type="ECO:0000313" key="14">
    <source>
        <dbReference type="EMBL" id="MBD3325647.1"/>
    </source>
</evidence>
<dbReference type="PROSITE" id="PS51672">
    <property type="entry name" value="ACT_LIKE"/>
    <property type="match status" value="1"/>
</dbReference>
<comment type="catalytic activity">
    <reaction evidence="1 12">
        <text>L-threonine = 2-oxobutanoate + NH4(+)</text>
        <dbReference type="Rhea" id="RHEA:22108"/>
        <dbReference type="ChEBI" id="CHEBI:16763"/>
        <dbReference type="ChEBI" id="CHEBI:28938"/>
        <dbReference type="ChEBI" id="CHEBI:57926"/>
        <dbReference type="EC" id="4.3.1.19"/>
    </reaction>
</comment>
<evidence type="ECO:0000256" key="8">
    <source>
        <dbReference type="ARBA" id="ARBA00022898"/>
    </source>
</evidence>
<organism evidence="14 15">
    <name type="scientific">candidate division KSB3 bacterium</name>
    <dbReference type="NCBI Taxonomy" id="2044937"/>
    <lineage>
        <taxon>Bacteria</taxon>
        <taxon>candidate division KSB3</taxon>
    </lineage>
</organism>
<reference evidence="14" key="1">
    <citation type="submission" date="2019-11" db="EMBL/GenBank/DDBJ databases">
        <title>Microbial mats filling the niche in hypersaline microbial mats.</title>
        <authorList>
            <person name="Wong H.L."/>
            <person name="Macleod F.I."/>
            <person name="White R.A. III"/>
            <person name="Burns B.P."/>
        </authorList>
    </citation>
    <scope>NUCLEOTIDE SEQUENCE</scope>
    <source>
        <strain evidence="14">Rbin_158</strain>
    </source>
</reference>
<evidence type="ECO:0000256" key="3">
    <source>
        <dbReference type="ARBA" id="ARBA00004810"/>
    </source>
</evidence>
<dbReference type="Pfam" id="PF00291">
    <property type="entry name" value="PALP"/>
    <property type="match status" value="1"/>
</dbReference>
<evidence type="ECO:0000256" key="10">
    <source>
        <dbReference type="ARBA" id="ARBA00023304"/>
    </source>
</evidence>
<dbReference type="NCBIfam" id="TIGR02079">
    <property type="entry name" value="THD1"/>
    <property type="match status" value="1"/>
</dbReference>
<keyword evidence="6 12" id="KW-0028">Amino-acid biosynthesis</keyword>
<sequence>MVAVTVQMIEDAAHNLQSVVKHTPSELSKRLSERYQANIYLKREDLQEVRSFKIRGAYNKIVSLSDEEKARGVVCASAGNHAQGVSYSCAALQIQGTIFMPTNTPKQKVQKVKKFGAGYVNVILQGEAFDDSYAAAKTFQQEQQTIFIHPFDDELVIAGQGTVAKEIYEELDGNVDYVFSSVGGGGLASGCMIYLKEKDHHIQYIGVEPTGAPAMYESLKTNRVVTLHDIDTFVDGAAVKTIGNKTFEIFRAYAGEILTVPEGKVCTTMIELYQNEGIIAEPAGALALAALDFAAYRIRDKNVVCIVSGGNNDILRYPEIMEKSLRYEGLKHYFIINFAQRPGQLRTFVEDALGPNDDIVRFEYMKKTNAETGPALVGIELSDKDDYPILIQRMDAIGFDYRVVSDDDLFYKHLV</sequence>
<evidence type="ECO:0000256" key="5">
    <source>
        <dbReference type="ARBA" id="ARBA00011881"/>
    </source>
</evidence>
<dbReference type="InterPro" id="IPR001926">
    <property type="entry name" value="TrpB-like_PALP"/>
</dbReference>
<comment type="cofactor">
    <cofactor evidence="2 12">
        <name>pyridoxal 5'-phosphate</name>
        <dbReference type="ChEBI" id="CHEBI:597326"/>
    </cofactor>
</comment>
<dbReference type="GO" id="GO:0030170">
    <property type="term" value="F:pyridoxal phosphate binding"/>
    <property type="evidence" value="ECO:0007669"/>
    <property type="project" value="InterPro"/>
</dbReference>
<comment type="function">
    <text evidence="11 12">Catalyzes the anaerobic formation of alpha-ketobutyrate and ammonia from threonine in a two-step reaction. The first step involved a dehydration of threonine and a production of enamine intermediates (aminocrotonate), which tautomerizes to its imine form (iminobutyrate). Both intermediates are unstable and short-lived. The second step is the nonenzymatic hydrolysis of the enamine/imine intermediates to form 2-ketobutyrate and free ammonia. In the low water environment of the cell, the second step is accelerated by RidA.</text>
</comment>
<evidence type="ECO:0000259" key="13">
    <source>
        <dbReference type="PROSITE" id="PS51672"/>
    </source>
</evidence>
<evidence type="ECO:0000256" key="11">
    <source>
        <dbReference type="ARBA" id="ARBA00025527"/>
    </source>
</evidence>
<dbReference type="CDD" id="cd01562">
    <property type="entry name" value="Thr-dehyd"/>
    <property type="match status" value="1"/>
</dbReference>
<comment type="similarity">
    <text evidence="4 12">Belongs to the serine/threonine dehydratase family.</text>
</comment>
<name>A0A9D5Q6W2_9BACT</name>
<dbReference type="InterPro" id="IPR001721">
    <property type="entry name" value="TD_ACT-like"/>
</dbReference>
<dbReference type="PANTHER" id="PTHR48078">
    <property type="entry name" value="THREONINE DEHYDRATASE, MITOCHONDRIAL-RELATED"/>
    <property type="match status" value="1"/>
</dbReference>
<dbReference type="Proteomes" id="UP000649604">
    <property type="component" value="Unassembled WGS sequence"/>
</dbReference>
<dbReference type="SUPFAM" id="SSF55021">
    <property type="entry name" value="ACT-like"/>
    <property type="match status" value="1"/>
</dbReference>
<dbReference type="FunFam" id="3.40.50.1100:FF:000005">
    <property type="entry name" value="Threonine dehydratase catabolic"/>
    <property type="match status" value="1"/>
</dbReference>
<feature type="domain" description="ACT-like" evidence="13">
    <location>
        <begin position="332"/>
        <end position="406"/>
    </location>
</feature>
<dbReference type="SUPFAM" id="SSF53686">
    <property type="entry name" value="Tryptophan synthase beta subunit-like PLP-dependent enzymes"/>
    <property type="match status" value="1"/>
</dbReference>
<gene>
    <name evidence="12 14" type="primary">ilvA</name>
    <name evidence="14" type="ORF">GF339_13765</name>
</gene>
<dbReference type="PANTHER" id="PTHR48078:SF11">
    <property type="entry name" value="THREONINE DEHYDRATASE, MITOCHONDRIAL"/>
    <property type="match status" value="1"/>
</dbReference>
<dbReference type="AlphaFoldDB" id="A0A9D5Q6W2"/>
<evidence type="ECO:0000256" key="6">
    <source>
        <dbReference type="ARBA" id="ARBA00022605"/>
    </source>
</evidence>
<dbReference type="GO" id="GO:0004794">
    <property type="term" value="F:threonine deaminase activity"/>
    <property type="evidence" value="ECO:0007669"/>
    <property type="project" value="UniProtKB-UniRule"/>
</dbReference>
<comment type="caution">
    <text evidence="14">The sequence shown here is derived from an EMBL/GenBank/DDBJ whole genome shotgun (WGS) entry which is preliminary data.</text>
</comment>
<dbReference type="CDD" id="cd04907">
    <property type="entry name" value="ACT_ThrD-I_2"/>
    <property type="match status" value="1"/>
</dbReference>
<keyword evidence="10 12" id="KW-0100">Branched-chain amino acid biosynthesis</keyword>
<dbReference type="GO" id="GO:0006565">
    <property type="term" value="P:L-serine catabolic process"/>
    <property type="evidence" value="ECO:0007669"/>
    <property type="project" value="TreeGrafter"/>
</dbReference>
<comment type="subunit">
    <text evidence="5 12">Homotetramer.</text>
</comment>
<evidence type="ECO:0000256" key="9">
    <source>
        <dbReference type="ARBA" id="ARBA00023239"/>
    </source>
</evidence>
<accession>A0A9D5Q6W2</accession>
<dbReference type="Gene3D" id="3.40.50.1100">
    <property type="match status" value="2"/>
</dbReference>
<dbReference type="GO" id="GO:0003941">
    <property type="term" value="F:L-serine ammonia-lyase activity"/>
    <property type="evidence" value="ECO:0007669"/>
    <property type="project" value="TreeGrafter"/>
</dbReference>
<comment type="pathway">
    <text evidence="3 12">Amino-acid biosynthesis; L-isoleucine biosynthesis; 2-oxobutanoate from L-threonine: step 1/1.</text>
</comment>
<dbReference type="InterPro" id="IPR000634">
    <property type="entry name" value="Ser/Thr_deHydtase_PyrdxlP-BS"/>
</dbReference>
<dbReference type="EC" id="4.3.1.19" evidence="12"/>
<keyword evidence="8 12" id="KW-0663">Pyridoxal phosphate</keyword>
<evidence type="ECO:0000256" key="1">
    <source>
        <dbReference type="ARBA" id="ARBA00001274"/>
    </source>
</evidence>
<evidence type="ECO:0000256" key="7">
    <source>
        <dbReference type="ARBA" id="ARBA00022624"/>
    </source>
</evidence>
<dbReference type="GO" id="GO:0009097">
    <property type="term" value="P:isoleucine biosynthetic process"/>
    <property type="evidence" value="ECO:0007669"/>
    <property type="project" value="UniProtKB-UniRule"/>
</dbReference>
<dbReference type="Gene3D" id="3.40.1020.10">
    <property type="entry name" value="Biosynthetic Threonine Deaminase, Domain 3"/>
    <property type="match status" value="1"/>
</dbReference>